<dbReference type="InterPro" id="IPR013083">
    <property type="entry name" value="Znf_RING/FYVE/PHD"/>
</dbReference>
<feature type="region of interest" description="Disordered" evidence="7">
    <location>
        <begin position="262"/>
        <end position="381"/>
    </location>
</feature>
<dbReference type="OrthoDB" id="21204at2759"/>
<evidence type="ECO:0000256" key="7">
    <source>
        <dbReference type="SAM" id="MobiDB-lite"/>
    </source>
</evidence>
<dbReference type="SMART" id="SM00184">
    <property type="entry name" value="RING"/>
    <property type="match status" value="1"/>
</dbReference>
<dbReference type="RefSeq" id="XP_013245528.1">
    <property type="nucleotide sequence ID" value="XM_013390074.1"/>
</dbReference>
<dbReference type="STRING" id="1037660.A0A066WNV9"/>
<protein>
    <recommendedName>
        <fullName evidence="2">RING-type E3 ubiquitin transferase</fullName>
        <ecNumber evidence="2">2.3.2.27</ecNumber>
    </recommendedName>
</protein>
<dbReference type="HOGENOM" id="CLU_532296_0_0_1"/>
<dbReference type="GO" id="GO:0008270">
    <property type="term" value="F:zinc ion binding"/>
    <property type="evidence" value="ECO:0007669"/>
    <property type="project" value="UniProtKB-KW"/>
</dbReference>
<dbReference type="Gene3D" id="3.30.40.10">
    <property type="entry name" value="Zinc/RING finger domain, C3HC4 (zinc finger)"/>
    <property type="match status" value="1"/>
</dbReference>
<dbReference type="PROSITE" id="PS50089">
    <property type="entry name" value="ZF_RING_2"/>
    <property type="match status" value="1"/>
</dbReference>
<dbReference type="AlphaFoldDB" id="A0A066WNV9"/>
<evidence type="ECO:0000256" key="2">
    <source>
        <dbReference type="ARBA" id="ARBA00012483"/>
    </source>
</evidence>
<feature type="compositionally biased region" description="Polar residues" evidence="7">
    <location>
        <begin position="94"/>
        <end position="107"/>
    </location>
</feature>
<evidence type="ECO:0000313" key="10">
    <source>
        <dbReference type="Proteomes" id="UP000027361"/>
    </source>
</evidence>
<keyword evidence="4" id="KW-0805">Transcription regulation</keyword>
<evidence type="ECO:0000256" key="4">
    <source>
        <dbReference type="ARBA" id="ARBA00023015"/>
    </source>
</evidence>
<feature type="compositionally biased region" description="Polar residues" evidence="7">
    <location>
        <begin position="354"/>
        <end position="370"/>
    </location>
</feature>
<evidence type="ECO:0000256" key="3">
    <source>
        <dbReference type="ARBA" id="ARBA00022679"/>
    </source>
</evidence>
<keyword evidence="6" id="KW-0479">Metal-binding</keyword>
<feature type="domain" description="RING-type" evidence="8">
    <location>
        <begin position="13"/>
        <end position="53"/>
    </location>
</feature>
<dbReference type="Proteomes" id="UP000027361">
    <property type="component" value="Unassembled WGS sequence"/>
</dbReference>
<dbReference type="InterPro" id="IPR001841">
    <property type="entry name" value="Znf_RING"/>
</dbReference>
<evidence type="ECO:0000256" key="5">
    <source>
        <dbReference type="ARBA" id="ARBA00023163"/>
    </source>
</evidence>
<accession>A0A066WNV9</accession>
<keyword evidence="6" id="KW-0862">Zinc</keyword>
<feature type="compositionally biased region" description="Basic and acidic residues" evidence="7">
    <location>
        <begin position="303"/>
        <end position="314"/>
    </location>
</feature>
<organism evidence="9 10">
    <name type="scientific">Tilletiaria anomala (strain ATCC 24038 / CBS 436.72 / UBC 951)</name>
    <dbReference type="NCBI Taxonomy" id="1037660"/>
    <lineage>
        <taxon>Eukaryota</taxon>
        <taxon>Fungi</taxon>
        <taxon>Dikarya</taxon>
        <taxon>Basidiomycota</taxon>
        <taxon>Ustilaginomycotina</taxon>
        <taxon>Exobasidiomycetes</taxon>
        <taxon>Georgefischeriales</taxon>
        <taxon>Tilletiariaceae</taxon>
        <taxon>Tilletiaria</taxon>
    </lineage>
</organism>
<gene>
    <name evidence="9" type="ORF">K437DRAFT_253883</name>
</gene>
<dbReference type="GO" id="GO:0000209">
    <property type="term" value="P:protein polyubiquitination"/>
    <property type="evidence" value="ECO:0007669"/>
    <property type="project" value="TreeGrafter"/>
</dbReference>
<dbReference type="EC" id="2.3.2.27" evidence="2"/>
<name>A0A066WNV9_TILAU</name>
<dbReference type="GeneID" id="25263698"/>
<evidence type="ECO:0000313" key="9">
    <source>
        <dbReference type="EMBL" id="KDN52689.1"/>
    </source>
</evidence>
<dbReference type="PANTHER" id="PTHR46077">
    <property type="entry name" value="E3 UBIQUITIN-PROTEIN LIGASE TOPORS"/>
    <property type="match status" value="1"/>
</dbReference>
<feature type="compositionally biased region" description="Basic and acidic residues" evidence="7">
    <location>
        <begin position="274"/>
        <end position="296"/>
    </location>
</feature>
<keyword evidence="5" id="KW-0804">Transcription</keyword>
<evidence type="ECO:0000256" key="6">
    <source>
        <dbReference type="PROSITE-ProRule" id="PRU00175"/>
    </source>
</evidence>
<dbReference type="InParanoid" id="A0A066WNV9"/>
<proteinExistence type="predicted"/>
<reference evidence="9 10" key="1">
    <citation type="submission" date="2014-05" db="EMBL/GenBank/DDBJ databases">
        <title>Draft genome sequence of a rare smut relative, Tilletiaria anomala UBC 951.</title>
        <authorList>
            <consortium name="DOE Joint Genome Institute"/>
            <person name="Toome M."/>
            <person name="Kuo A."/>
            <person name="Henrissat B."/>
            <person name="Lipzen A."/>
            <person name="Tritt A."/>
            <person name="Yoshinaga Y."/>
            <person name="Zane M."/>
            <person name="Barry K."/>
            <person name="Grigoriev I.V."/>
            <person name="Spatafora J.W."/>
            <person name="Aimea M.C."/>
        </authorList>
    </citation>
    <scope>NUCLEOTIDE SEQUENCE [LARGE SCALE GENOMIC DNA]</scope>
    <source>
        <strain evidence="9 10">UBC 951</strain>
    </source>
</reference>
<comment type="caution">
    <text evidence="9">The sequence shown here is derived from an EMBL/GenBank/DDBJ whole genome shotgun (WGS) entry which is preliminary data.</text>
</comment>
<evidence type="ECO:0000259" key="8">
    <source>
        <dbReference type="PROSITE" id="PS50089"/>
    </source>
</evidence>
<dbReference type="GO" id="GO:0061630">
    <property type="term" value="F:ubiquitin protein ligase activity"/>
    <property type="evidence" value="ECO:0007669"/>
    <property type="project" value="UniProtKB-EC"/>
</dbReference>
<dbReference type="PANTHER" id="PTHR46077:SF1">
    <property type="entry name" value="TOP1 BINDING ARGININE_SERINE RICH PROTEIN, E3 UBIQUITIN LIGASE"/>
    <property type="match status" value="1"/>
</dbReference>
<sequence>MDSATSSDAEPFCLICLGLIVDRTILPSCSHGQFCFNCIHKWAALRRTCPLCNAPMGPFLIHDIHGKHDYSRFYLRPAPETTVDEYFRHLLASTPSSSRQPALSESTQRSRKGHRGNYQCRDGRAFCSPPISEATLAEAGFQRVDEEVAFRRRIYRCEAYAKHVGCNRYSRYSAPLKPDQIAKDTDAQHRATVFIRRELRVWPNLDIEFLTSYCVQILKSIDLQSDTALRLLGDFLGDEVAHHFVHEVIHFLRSPFRTPQEWDRTVQHAPPLIEPHRDGNRRRHDEEADRRCDNTMHGRTGKRNSDGNIERDYPTRPFSDQEPSRDFGSNHDAAQPPSTRNSCETDVLSAMAEQPTSFLSKASPSLSRLPSTERNRILAQRQEVSQRRAKHLARLEREKQQVVATPPLQAPNTAVPVTHTVSIESAAPYEFTFPQRIPSLEAERAKREEELRGKLKKKKEERHEVDMCRRAREARLKCLLLTQRRKEGELLNATGERHLRDVMSTMKGELVD</sequence>
<dbReference type="Pfam" id="PF13639">
    <property type="entry name" value="zf-RING_2"/>
    <property type="match status" value="1"/>
</dbReference>
<keyword evidence="10" id="KW-1185">Reference proteome</keyword>
<keyword evidence="3" id="KW-0808">Transferase</keyword>
<comment type="catalytic activity">
    <reaction evidence="1">
        <text>S-ubiquitinyl-[E2 ubiquitin-conjugating enzyme]-L-cysteine + [acceptor protein]-L-lysine = [E2 ubiquitin-conjugating enzyme]-L-cysteine + N(6)-ubiquitinyl-[acceptor protein]-L-lysine.</text>
        <dbReference type="EC" id="2.3.2.27"/>
    </reaction>
</comment>
<dbReference type="EMBL" id="JMSN01000007">
    <property type="protein sequence ID" value="KDN52689.1"/>
    <property type="molecule type" value="Genomic_DNA"/>
</dbReference>
<dbReference type="SUPFAM" id="SSF57850">
    <property type="entry name" value="RING/U-box"/>
    <property type="match status" value="1"/>
</dbReference>
<keyword evidence="6" id="KW-0863">Zinc-finger</keyword>
<dbReference type="GO" id="GO:0006513">
    <property type="term" value="P:protein monoubiquitination"/>
    <property type="evidence" value="ECO:0007669"/>
    <property type="project" value="TreeGrafter"/>
</dbReference>
<evidence type="ECO:0000256" key="1">
    <source>
        <dbReference type="ARBA" id="ARBA00000900"/>
    </source>
</evidence>
<feature type="region of interest" description="Disordered" evidence="7">
    <location>
        <begin position="94"/>
        <end position="117"/>
    </location>
</feature>